<accession>A0ABW2UUJ4</accession>
<dbReference type="Pfam" id="PF14153">
    <property type="entry name" value="Spore_coat_CotO"/>
    <property type="match status" value="1"/>
</dbReference>
<keyword evidence="2" id="KW-0946">Virion</keyword>
<feature type="compositionally biased region" description="Acidic residues" evidence="1">
    <location>
        <begin position="77"/>
        <end position="90"/>
    </location>
</feature>
<feature type="compositionally biased region" description="Basic and acidic residues" evidence="1">
    <location>
        <begin position="32"/>
        <end position="42"/>
    </location>
</feature>
<dbReference type="InterPro" id="IPR025439">
    <property type="entry name" value="Spore_coat_CotO"/>
</dbReference>
<dbReference type="Proteomes" id="UP001596620">
    <property type="component" value="Unassembled WGS sequence"/>
</dbReference>
<evidence type="ECO:0000313" key="3">
    <source>
        <dbReference type="Proteomes" id="UP001596620"/>
    </source>
</evidence>
<sequence>MAKKEARNPLLYIQQPGIKPPEATMQSHYRTPKKENQTESKKVKTHPFSRNYFEHKQDIYEEAEEADVQRAEPSGEFLDDNDQPIDEPAEDQARKKRFRDMDLEERINYFLVTPDHVPAMRAEVKTEDQNYRGKIVDYQDATVYMRVGRRPKLTEIPFDTVTEIRLIGF</sequence>
<keyword evidence="3" id="KW-1185">Reference proteome</keyword>
<protein>
    <submittedName>
        <fullName evidence="2">CotO family spore coat protein</fullName>
    </submittedName>
</protein>
<reference evidence="3" key="1">
    <citation type="journal article" date="2019" name="Int. J. Syst. Evol. Microbiol.">
        <title>The Global Catalogue of Microorganisms (GCM) 10K type strain sequencing project: providing services to taxonomists for standard genome sequencing and annotation.</title>
        <authorList>
            <consortium name="The Broad Institute Genomics Platform"/>
            <consortium name="The Broad Institute Genome Sequencing Center for Infectious Disease"/>
            <person name="Wu L."/>
            <person name="Ma J."/>
        </authorList>
    </citation>
    <scope>NUCLEOTIDE SEQUENCE [LARGE SCALE GENOMIC DNA]</scope>
    <source>
        <strain evidence="3">JCM 30234</strain>
    </source>
</reference>
<feature type="region of interest" description="Disordered" evidence="1">
    <location>
        <begin position="61"/>
        <end position="94"/>
    </location>
</feature>
<organism evidence="2 3">
    <name type="scientific">Lentibacillus kimchii</name>
    <dbReference type="NCBI Taxonomy" id="1542911"/>
    <lineage>
        <taxon>Bacteria</taxon>
        <taxon>Bacillati</taxon>
        <taxon>Bacillota</taxon>
        <taxon>Bacilli</taxon>
        <taxon>Bacillales</taxon>
        <taxon>Bacillaceae</taxon>
        <taxon>Lentibacillus</taxon>
    </lineage>
</organism>
<dbReference type="RefSeq" id="WP_382357711.1">
    <property type="nucleotide sequence ID" value="NZ_JBHTGR010000005.1"/>
</dbReference>
<evidence type="ECO:0000256" key="1">
    <source>
        <dbReference type="SAM" id="MobiDB-lite"/>
    </source>
</evidence>
<feature type="region of interest" description="Disordered" evidence="1">
    <location>
        <begin position="1"/>
        <end position="48"/>
    </location>
</feature>
<proteinExistence type="predicted"/>
<name>A0ABW2UUJ4_9BACI</name>
<evidence type="ECO:0000313" key="2">
    <source>
        <dbReference type="EMBL" id="MFC7746229.1"/>
    </source>
</evidence>
<dbReference type="EMBL" id="JBHTGR010000005">
    <property type="protein sequence ID" value="MFC7746229.1"/>
    <property type="molecule type" value="Genomic_DNA"/>
</dbReference>
<gene>
    <name evidence="2" type="ORF">ACFQU8_03110</name>
</gene>
<keyword evidence="2" id="KW-0167">Capsid protein</keyword>
<comment type="caution">
    <text evidence="2">The sequence shown here is derived from an EMBL/GenBank/DDBJ whole genome shotgun (WGS) entry which is preliminary data.</text>
</comment>